<feature type="transmembrane region" description="Helical" evidence="4">
    <location>
        <begin position="195"/>
        <end position="214"/>
    </location>
</feature>
<dbReference type="PROSITE" id="PS50850">
    <property type="entry name" value="MFS"/>
    <property type="match status" value="1"/>
</dbReference>
<evidence type="ECO:0000256" key="4">
    <source>
        <dbReference type="SAM" id="Phobius"/>
    </source>
</evidence>
<feature type="transmembrane region" description="Helical" evidence="4">
    <location>
        <begin position="163"/>
        <end position="183"/>
    </location>
</feature>
<feature type="transmembrane region" description="Helical" evidence="4">
    <location>
        <begin position="336"/>
        <end position="357"/>
    </location>
</feature>
<comment type="similarity">
    <text evidence="2">Belongs to the major facilitator superfamily. Monocarboxylate porter (TC 2.A.1.13) family.</text>
</comment>
<evidence type="ECO:0000259" key="5">
    <source>
        <dbReference type="PROSITE" id="PS50850"/>
    </source>
</evidence>
<feature type="region of interest" description="Disordered" evidence="3">
    <location>
        <begin position="58"/>
        <end position="81"/>
    </location>
</feature>
<keyword evidence="4" id="KW-0812">Transmembrane</keyword>
<keyword evidence="4" id="KW-1133">Transmembrane helix</keyword>
<evidence type="ECO:0000256" key="1">
    <source>
        <dbReference type="ARBA" id="ARBA00004141"/>
    </source>
</evidence>
<dbReference type="AlphaFoldDB" id="A0A8H7RNI0"/>
<dbReference type="SUPFAM" id="SSF103473">
    <property type="entry name" value="MFS general substrate transporter"/>
    <property type="match status" value="1"/>
</dbReference>
<dbReference type="Gene3D" id="1.20.1250.20">
    <property type="entry name" value="MFS general substrate transporter like domains"/>
    <property type="match status" value="2"/>
</dbReference>
<protein>
    <recommendedName>
        <fullName evidence="5">Major facilitator superfamily (MFS) profile domain-containing protein</fullName>
    </recommendedName>
</protein>
<dbReference type="Pfam" id="PF07690">
    <property type="entry name" value="MFS_1"/>
    <property type="match status" value="1"/>
</dbReference>
<feature type="transmembrane region" description="Helical" evidence="4">
    <location>
        <begin position="398"/>
        <end position="418"/>
    </location>
</feature>
<evidence type="ECO:0000256" key="2">
    <source>
        <dbReference type="ARBA" id="ARBA00006727"/>
    </source>
</evidence>
<reference evidence="6" key="1">
    <citation type="submission" date="2020-12" db="EMBL/GenBank/DDBJ databases">
        <title>Metabolic potential, ecology and presence of endohyphal bacteria is reflected in genomic diversity of Mucoromycotina.</title>
        <authorList>
            <person name="Muszewska A."/>
            <person name="Okrasinska A."/>
            <person name="Steczkiewicz K."/>
            <person name="Drgas O."/>
            <person name="Orlowska M."/>
            <person name="Perlinska-Lenart U."/>
            <person name="Aleksandrzak-Piekarczyk T."/>
            <person name="Szatraj K."/>
            <person name="Zielenkiewicz U."/>
            <person name="Pilsyk S."/>
            <person name="Malc E."/>
            <person name="Mieczkowski P."/>
            <person name="Kruszewska J.S."/>
            <person name="Biernat P."/>
            <person name="Pawlowska J."/>
        </authorList>
    </citation>
    <scope>NUCLEOTIDE SEQUENCE</scope>
    <source>
        <strain evidence="6">CBS 226.32</strain>
    </source>
</reference>
<gene>
    <name evidence="6" type="ORF">INT46_009655</name>
</gene>
<evidence type="ECO:0000256" key="3">
    <source>
        <dbReference type="SAM" id="MobiDB-lite"/>
    </source>
</evidence>
<proteinExistence type="inferred from homology"/>
<dbReference type="PANTHER" id="PTHR11360:SF284">
    <property type="entry name" value="EG:103B4.3 PROTEIN-RELATED"/>
    <property type="match status" value="1"/>
</dbReference>
<dbReference type="GO" id="GO:0022857">
    <property type="term" value="F:transmembrane transporter activity"/>
    <property type="evidence" value="ECO:0007669"/>
    <property type="project" value="InterPro"/>
</dbReference>
<feature type="transmembrane region" description="Helical" evidence="4">
    <location>
        <begin position="363"/>
        <end position="386"/>
    </location>
</feature>
<evidence type="ECO:0000313" key="7">
    <source>
        <dbReference type="Proteomes" id="UP000650833"/>
    </source>
</evidence>
<dbReference type="InterPro" id="IPR011701">
    <property type="entry name" value="MFS"/>
</dbReference>
<name>A0A8H7RNI0_9FUNG</name>
<evidence type="ECO:0000313" key="6">
    <source>
        <dbReference type="EMBL" id="KAG2212863.1"/>
    </source>
</evidence>
<accession>A0A8H7RNI0</accession>
<dbReference type="InterPro" id="IPR050327">
    <property type="entry name" value="Proton-linked_MCT"/>
</dbReference>
<dbReference type="InterPro" id="IPR020846">
    <property type="entry name" value="MFS_dom"/>
</dbReference>
<feature type="domain" description="Major facilitator superfamily (MFS) profile" evidence="5">
    <location>
        <begin position="267"/>
        <end position="460"/>
    </location>
</feature>
<dbReference type="InterPro" id="IPR036259">
    <property type="entry name" value="MFS_trans_sf"/>
</dbReference>
<keyword evidence="7" id="KW-1185">Reference proteome</keyword>
<dbReference type="GO" id="GO:0016020">
    <property type="term" value="C:membrane"/>
    <property type="evidence" value="ECO:0007669"/>
    <property type="project" value="UniProtKB-SubCell"/>
</dbReference>
<dbReference type="CDD" id="cd17352">
    <property type="entry name" value="MFS_MCT_SLC16"/>
    <property type="match status" value="1"/>
</dbReference>
<feature type="transmembrane region" description="Helical" evidence="4">
    <location>
        <begin position="87"/>
        <end position="118"/>
    </location>
</feature>
<feature type="transmembrane region" description="Helical" evidence="4">
    <location>
        <begin position="430"/>
        <end position="450"/>
    </location>
</feature>
<dbReference type="EMBL" id="JAEPRC010000044">
    <property type="protein sequence ID" value="KAG2212863.1"/>
    <property type="molecule type" value="Genomic_DNA"/>
</dbReference>
<comment type="subcellular location">
    <subcellularLocation>
        <location evidence="1">Membrane</location>
        <topology evidence="1">Multi-pass membrane protein</topology>
    </subcellularLocation>
</comment>
<keyword evidence="4" id="KW-0472">Membrane</keyword>
<feature type="transmembrane region" description="Helical" evidence="4">
    <location>
        <begin position="226"/>
        <end position="246"/>
    </location>
</feature>
<feature type="transmembrane region" description="Helical" evidence="4">
    <location>
        <begin position="138"/>
        <end position="157"/>
    </location>
</feature>
<sequence>MAYVEENLIKSQSTSFNKKEDQLNEKKLESCSIIEAEEINDVEEVSISASSELTAKTDTLNPSEKDVEKASAHLPPVTDEEGPDGGYGWLVVLGAFSVQITSFGVVSSCFVGTLALVFINGSSPIVQFFVARYGLRPVMIVGTLFITIALEMAGFATEIWHLYLTQGILFGMGASCLYGTVMAVTPQWFTKNRGVALGIVAGGSGIGGLVVPFIVTPLNRNLGSAWTYRILGFICLFCDIIACIFVKERIVRKKEKKSFSQIINFGVLKNTDFLIFSIASDIGLFGYFVPFFFLPSYATELGMSDSQGSSMIAVCSAMNFIGRLAAGALADRVGRLNSNIIFTLLTAISCLLIWTFAFDYASLMGFSAVFGFGCGSYFALMSPIAASLLGMELFPSGLSLLLFLNMIPVFGSNIASAIEAGVSSAPYFSYKMFAGVAWLVGALLLIFLKFKINRNPFVKI</sequence>
<organism evidence="6 7">
    <name type="scientific">Mucor plumbeus</name>
    <dbReference type="NCBI Taxonomy" id="97098"/>
    <lineage>
        <taxon>Eukaryota</taxon>
        <taxon>Fungi</taxon>
        <taxon>Fungi incertae sedis</taxon>
        <taxon>Mucoromycota</taxon>
        <taxon>Mucoromycotina</taxon>
        <taxon>Mucoromycetes</taxon>
        <taxon>Mucorales</taxon>
        <taxon>Mucorineae</taxon>
        <taxon>Mucoraceae</taxon>
        <taxon>Mucor</taxon>
    </lineage>
</organism>
<dbReference type="Proteomes" id="UP000650833">
    <property type="component" value="Unassembled WGS sequence"/>
</dbReference>
<feature type="transmembrane region" description="Helical" evidence="4">
    <location>
        <begin position="309"/>
        <end position="329"/>
    </location>
</feature>
<comment type="caution">
    <text evidence="6">The sequence shown here is derived from an EMBL/GenBank/DDBJ whole genome shotgun (WGS) entry which is preliminary data.</text>
</comment>
<feature type="transmembrane region" description="Helical" evidence="4">
    <location>
        <begin position="267"/>
        <end position="289"/>
    </location>
</feature>
<dbReference type="OrthoDB" id="6499973at2759"/>
<dbReference type="PANTHER" id="PTHR11360">
    <property type="entry name" value="MONOCARBOXYLATE TRANSPORTER"/>
    <property type="match status" value="1"/>
</dbReference>